<dbReference type="GO" id="GO:0035631">
    <property type="term" value="C:CD40 receptor complex"/>
    <property type="evidence" value="ECO:0007669"/>
    <property type="project" value="TreeGrafter"/>
</dbReference>
<evidence type="ECO:0000313" key="7">
    <source>
        <dbReference type="EMBL" id="KAK2844747.1"/>
    </source>
</evidence>
<evidence type="ECO:0000256" key="1">
    <source>
        <dbReference type="ARBA" id="ARBA00023157"/>
    </source>
</evidence>
<dbReference type="GO" id="GO:0006955">
    <property type="term" value="P:immune response"/>
    <property type="evidence" value="ECO:0007669"/>
    <property type="project" value="InterPro"/>
</dbReference>
<sequence>MGLQITEMICKSEDSYMKNGKCCKRCFPGQYMKEDCTDTQDTQCAECPYDHYTATKNNAKRCQKCDECSSDNKQEKFKECTRTENTVCKCIPGFYCNSERCDHCLPVESCPPGEGVKTPANRTSGAVCAKCEEGTYSNVTDFISPCKPHTRCEDFGRVLEIPGTEKADAVCGDFIHQCSWVLPAGLWAGLVLTALILFAIVTCRKAKRKSYRAGSVSVPATLVQVIPGASLELPLPATAQDSPLCLTELNGHCQESCTIEDFKLPLFQPDDSIVSCSMDSSLPITPLKVSVSFAEPSYVKNCGYCTSDYLGIQSEPQEDEWCGT</sequence>
<comment type="caution">
    <text evidence="7">The sequence shown here is derived from an EMBL/GenBank/DDBJ whole genome shotgun (WGS) entry which is preliminary data.</text>
</comment>
<dbReference type="PANTHER" id="PTHR46875:SF2">
    <property type="entry name" value="TUMOR NECROSIS FACTOR RECEPTOR SUPERFAMILY MEMBER 5-LIKE ISOFORM X1"/>
    <property type="match status" value="1"/>
</dbReference>
<feature type="repeat" description="TNFR-Cys" evidence="3">
    <location>
        <begin position="46"/>
        <end position="88"/>
    </location>
</feature>
<name>A0AA88MXH0_CHASR</name>
<dbReference type="Gene3D" id="2.10.50.10">
    <property type="entry name" value="Tumor Necrosis Factor Receptor, subunit A, domain 2"/>
    <property type="match status" value="2"/>
</dbReference>
<feature type="disulfide bond" evidence="3">
    <location>
        <begin position="23"/>
        <end position="36"/>
    </location>
</feature>
<keyword evidence="4" id="KW-1133">Transmembrane helix</keyword>
<organism evidence="7 8">
    <name type="scientific">Channa striata</name>
    <name type="common">Snakehead murrel</name>
    <name type="synonym">Ophicephalus striatus</name>
    <dbReference type="NCBI Taxonomy" id="64152"/>
    <lineage>
        <taxon>Eukaryota</taxon>
        <taxon>Metazoa</taxon>
        <taxon>Chordata</taxon>
        <taxon>Craniata</taxon>
        <taxon>Vertebrata</taxon>
        <taxon>Euteleostomi</taxon>
        <taxon>Actinopterygii</taxon>
        <taxon>Neopterygii</taxon>
        <taxon>Teleostei</taxon>
        <taxon>Neoteleostei</taxon>
        <taxon>Acanthomorphata</taxon>
        <taxon>Anabantaria</taxon>
        <taxon>Anabantiformes</taxon>
        <taxon>Channoidei</taxon>
        <taxon>Channidae</taxon>
        <taxon>Channa</taxon>
    </lineage>
</organism>
<dbReference type="PRINTS" id="PR01680">
    <property type="entry name" value="TNFACTORR6"/>
</dbReference>
<dbReference type="PROSITE" id="PS50050">
    <property type="entry name" value="TNFR_NGFR_2"/>
    <property type="match status" value="4"/>
</dbReference>
<evidence type="ECO:0000313" key="8">
    <source>
        <dbReference type="Proteomes" id="UP001187415"/>
    </source>
</evidence>
<proteinExistence type="predicted"/>
<dbReference type="SMART" id="SM00208">
    <property type="entry name" value="TNFR"/>
    <property type="match status" value="4"/>
</dbReference>
<evidence type="ECO:0000259" key="5">
    <source>
        <dbReference type="PROSITE" id="PS01180"/>
    </source>
</evidence>
<feature type="repeat" description="TNFR-Cys" evidence="3">
    <location>
        <begin position="9"/>
        <end position="44"/>
    </location>
</feature>
<evidence type="ECO:0000256" key="2">
    <source>
        <dbReference type="PROSITE-ProRule" id="PRU00059"/>
    </source>
</evidence>
<feature type="disulfide bond" evidence="3">
    <location>
        <begin position="110"/>
        <end position="128"/>
    </location>
</feature>
<feature type="repeat" description="TNFR-Cys" evidence="3">
    <location>
        <begin position="130"/>
        <end position="171"/>
    </location>
</feature>
<evidence type="ECO:0008006" key="9">
    <source>
        <dbReference type="Google" id="ProtNLM"/>
    </source>
</evidence>
<reference evidence="7" key="1">
    <citation type="submission" date="2023-07" db="EMBL/GenBank/DDBJ databases">
        <title>Chromosome-level Genome Assembly of Striped Snakehead (Channa striata).</title>
        <authorList>
            <person name="Liu H."/>
        </authorList>
    </citation>
    <scope>NUCLEOTIDE SEQUENCE</scope>
    <source>
        <strain evidence="7">Gz</strain>
        <tissue evidence="7">Muscle</tissue>
    </source>
</reference>
<dbReference type="GO" id="GO:0009897">
    <property type="term" value="C:external side of plasma membrane"/>
    <property type="evidence" value="ECO:0007669"/>
    <property type="project" value="TreeGrafter"/>
</dbReference>
<evidence type="ECO:0000256" key="4">
    <source>
        <dbReference type="SAM" id="Phobius"/>
    </source>
</evidence>
<feature type="transmembrane region" description="Helical" evidence="4">
    <location>
        <begin position="180"/>
        <end position="202"/>
    </location>
</feature>
<accession>A0AA88MXH0</accession>
<dbReference type="PROSITE" id="PS00652">
    <property type="entry name" value="TNFR_NGFR_1"/>
    <property type="match status" value="1"/>
</dbReference>
<dbReference type="PANTHER" id="PTHR46875">
    <property type="entry name" value="TUMOR NECROSIS FACTOR RECEPTOR SUPERFAMILY MEMBER 5"/>
    <property type="match status" value="1"/>
</dbReference>
<evidence type="ECO:0000256" key="3">
    <source>
        <dbReference type="PROSITE-ProRule" id="PRU00206"/>
    </source>
</evidence>
<feature type="disulfide bond" evidence="3">
    <location>
        <begin position="131"/>
        <end position="146"/>
    </location>
</feature>
<feature type="disulfide bond" evidence="3">
    <location>
        <begin position="47"/>
        <end position="62"/>
    </location>
</feature>
<dbReference type="InterPro" id="IPR000859">
    <property type="entry name" value="CUB_dom"/>
</dbReference>
<dbReference type="InterPro" id="IPR008063">
    <property type="entry name" value="Fas_rcpt"/>
</dbReference>
<dbReference type="Pfam" id="PF00020">
    <property type="entry name" value="TNFR_c6"/>
    <property type="match status" value="4"/>
</dbReference>
<dbReference type="PROSITE" id="PS01180">
    <property type="entry name" value="CUB"/>
    <property type="match status" value="1"/>
</dbReference>
<feature type="domain" description="TNFR-Cys" evidence="6">
    <location>
        <begin position="89"/>
        <end position="128"/>
    </location>
</feature>
<comment type="caution">
    <text evidence="3">Lacks conserved residue(s) required for the propagation of feature annotation.</text>
</comment>
<keyword evidence="1 3" id="KW-1015">Disulfide bond</keyword>
<keyword evidence="4" id="KW-0472">Membrane</keyword>
<dbReference type="SUPFAM" id="SSF57586">
    <property type="entry name" value="TNF receptor-like"/>
    <property type="match status" value="2"/>
</dbReference>
<dbReference type="AlphaFoldDB" id="A0AA88MXH0"/>
<feature type="repeat" description="TNFR-Cys" evidence="3">
    <location>
        <begin position="89"/>
        <end position="128"/>
    </location>
</feature>
<dbReference type="Proteomes" id="UP001187415">
    <property type="component" value="Unassembled WGS sequence"/>
</dbReference>
<dbReference type="InterPro" id="IPR052135">
    <property type="entry name" value="TNFRSF5"/>
</dbReference>
<protein>
    <recommendedName>
        <fullName evidence="9">TNFR-Cys domain-containing protein</fullName>
    </recommendedName>
</protein>
<dbReference type="GO" id="GO:0006915">
    <property type="term" value="P:apoptotic process"/>
    <property type="evidence" value="ECO:0007669"/>
    <property type="project" value="InterPro"/>
</dbReference>
<feature type="domain" description="TNFR-Cys" evidence="6">
    <location>
        <begin position="130"/>
        <end position="171"/>
    </location>
</feature>
<dbReference type="EMBL" id="JAUPFM010000008">
    <property type="protein sequence ID" value="KAK2844747.1"/>
    <property type="molecule type" value="Genomic_DNA"/>
</dbReference>
<feature type="domain" description="CUB" evidence="5">
    <location>
        <begin position="245"/>
        <end position="324"/>
    </location>
</feature>
<feature type="disulfide bond" evidence="2">
    <location>
        <begin position="305"/>
        <end position="322"/>
    </location>
</feature>
<keyword evidence="8" id="KW-1185">Reference proteome</keyword>
<evidence type="ECO:0000259" key="6">
    <source>
        <dbReference type="PROSITE" id="PS50050"/>
    </source>
</evidence>
<dbReference type="GO" id="GO:0002768">
    <property type="term" value="P:immune response-regulating cell surface receptor signaling pathway"/>
    <property type="evidence" value="ECO:0007669"/>
    <property type="project" value="TreeGrafter"/>
</dbReference>
<feature type="disulfide bond" evidence="3">
    <location>
        <begin position="26"/>
        <end position="44"/>
    </location>
</feature>
<keyword evidence="4" id="KW-0812">Transmembrane</keyword>
<gene>
    <name evidence="7" type="ORF">Q5P01_011406</name>
</gene>
<feature type="domain" description="TNFR-Cys" evidence="6">
    <location>
        <begin position="9"/>
        <end position="44"/>
    </location>
</feature>
<feature type="domain" description="TNFR-Cys" evidence="6">
    <location>
        <begin position="46"/>
        <end position="88"/>
    </location>
</feature>
<dbReference type="GO" id="GO:0004888">
    <property type="term" value="F:transmembrane signaling receptor activity"/>
    <property type="evidence" value="ECO:0007669"/>
    <property type="project" value="InterPro"/>
</dbReference>
<dbReference type="InterPro" id="IPR001368">
    <property type="entry name" value="TNFR/NGFR_Cys_rich_reg"/>
</dbReference>